<accession>A0A8J3IMJ0</accession>
<reference evidence="1" key="1">
    <citation type="submission" date="2020-10" db="EMBL/GenBank/DDBJ databases">
        <title>Taxonomic study of unclassified bacteria belonging to the class Ktedonobacteria.</title>
        <authorList>
            <person name="Yabe S."/>
            <person name="Wang C.M."/>
            <person name="Zheng Y."/>
            <person name="Sakai Y."/>
            <person name="Cavaletti L."/>
            <person name="Monciardini P."/>
            <person name="Donadio S."/>
        </authorList>
    </citation>
    <scope>NUCLEOTIDE SEQUENCE</scope>
    <source>
        <strain evidence="1">ID150040</strain>
    </source>
</reference>
<dbReference type="RefSeq" id="WP_220205813.1">
    <property type="nucleotide sequence ID" value="NZ_BNJK01000001.1"/>
</dbReference>
<dbReference type="EMBL" id="BNJK01000001">
    <property type="protein sequence ID" value="GHO95113.1"/>
    <property type="molecule type" value="Genomic_DNA"/>
</dbReference>
<evidence type="ECO:0000313" key="2">
    <source>
        <dbReference type="Proteomes" id="UP000597444"/>
    </source>
</evidence>
<organism evidence="1 2">
    <name type="scientific">Reticulibacter mediterranei</name>
    <dbReference type="NCBI Taxonomy" id="2778369"/>
    <lineage>
        <taxon>Bacteria</taxon>
        <taxon>Bacillati</taxon>
        <taxon>Chloroflexota</taxon>
        <taxon>Ktedonobacteria</taxon>
        <taxon>Ktedonobacterales</taxon>
        <taxon>Reticulibacteraceae</taxon>
        <taxon>Reticulibacter</taxon>
    </lineage>
</organism>
<comment type="caution">
    <text evidence="1">The sequence shown here is derived from an EMBL/GenBank/DDBJ whole genome shotgun (WGS) entry which is preliminary data.</text>
</comment>
<keyword evidence="2" id="KW-1185">Reference proteome</keyword>
<dbReference type="AlphaFoldDB" id="A0A8J3IMJ0"/>
<dbReference type="Proteomes" id="UP000597444">
    <property type="component" value="Unassembled WGS sequence"/>
</dbReference>
<name>A0A8J3IMJ0_9CHLR</name>
<sequence>MTKKTLAFVVYPGISLLELVGNRTVLGIILAQEGSPLKFLAIMGGIFLTS</sequence>
<evidence type="ECO:0000313" key="1">
    <source>
        <dbReference type="EMBL" id="GHO95113.1"/>
    </source>
</evidence>
<protein>
    <submittedName>
        <fullName evidence="1">Uncharacterized protein</fullName>
    </submittedName>
</protein>
<proteinExistence type="predicted"/>
<gene>
    <name evidence="1" type="ORF">KSF_051610</name>
</gene>